<comment type="caution">
    <text evidence="1">The sequence shown here is derived from an EMBL/GenBank/DDBJ whole genome shotgun (WGS) entry which is preliminary data.</text>
</comment>
<dbReference type="SUPFAM" id="SSF81593">
    <property type="entry name" value="Nucleotidyltransferase substrate binding subunit/domain"/>
    <property type="match status" value="1"/>
</dbReference>
<evidence type="ECO:0000313" key="1">
    <source>
        <dbReference type="EMBL" id="NMF26188.1"/>
    </source>
</evidence>
<accession>A0A7X9Y0K0</accession>
<proteinExistence type="predicted"/>
<name>A0A7X9Y0K0_9ACTN</name>
<reference evidence="1 2" key="1">
    <citation type="submission" date="2020-04" db="EMBL/GenBank/DDBJ databases">
        <authorList>
            <person name="Hitch T.C.A."/>
            <person name="Wylensek D."/>
            <person name="Clavel T."/>
        </authorList>
    </citation>
    <scope>NUCLEOTIDE SEQUENCE [LARGE SCALE GENOMIC DNA]</scope>
    <source>
        <strain evidence="1 2">105184</strain>
    </source>
</reference>
<dbReference type="Proteomes" id="UP000565613">
    <property type="component" value="Unassembled WGS sequence"/>
</dbReference>
<evidence type="ECO:0000313" key="2">
    <source>
        <dbReference type="Proteomes" id="UP000565613"/>
    </source>
</evidence>
<dbReference type="AlphaFoldDB" id="A0A7X9Y0K0"/>
<dbReference type="EMBL" id="JABAGR010000006">
    <property type="protein sequence ID" value="NMF26188.1"/>
    <property type="molecule type" value="Genomic_DNA"/>
</dbReference>
<gene>
    <name evidence="1" type="ORF">HF885_07065</name>
</gene>
<organism evidence="1 2">
    <name type="scientific">Parafannyhessea umbonata</name>
    <dbReference type="NCBI Taxonomy" id="604330"/>
    <lineage>
        <taxon>Bacteria</taxon>
        <taxon>Bacillati</taxon>
        <taxon>Actinomycetota</taxon>
        <taxon>Coriobacteriia</taxon>
        <taxon>Coriobacteriales</taxon>
        <taxon>Atopobiaceae</taxon>
        <taxon>Parafannyhessea</taxon>
    </lineage>
</organism>
<protein>
    <submittedName>
        <fullName evidence="1">Uncharacterized protein</fullName>
    </submittedName>
</protein>
<sequence>MGYEIGLGRLVRLNASLALAYQKPVFADDYVLCGLLDQFSRAFDSACATMRCVLADGWGVDDFPEGTTRELLSKALYNGLITDEKSWLSMLRLRSELPQIHVATLDNPSVSAVAARDILERYIPALAAFERDMREVVAGLPK</sequence>
<dbReference type="RefSeq" id="WP_206109840.1">
    <property type="nucleotide sequence ID" value="NZ_JABAGR010000006.1"/>
</dbReference>
<dbReference type="Gene3D" id="1.20.120.330">
    <property type="entry name" value="Nucleotidyltransferases domain 2"/>
    <property type="match status" value="1"/>
</dbReference>